<evidence type="ECO:0000313" key="1">
    <source>
        <dbReference type="EMBL" id="CCX15862.1"/>
    </source>
</evidence>
<protein>
    <submittedName>
        <fullName evidence="1">Uncharacterized protein</fullName>
    </submittedName>
</protein>
<dbReference type="EMBL" id="HF936264">
    <property type="protein sequence ID" value="CCX15862.1"/>
    <property type="molecule type" value="Genomic_DNA"/>
</dbReference>
<proteinExistence type="predicted"/>
<dbReference type="OrthoDB" id="9975959at2759"/>
<gene>
    <name evidence="1" type="ORF">PCON_02321</name>
</gene>
<name>U4LA76_PYROM</name>
<dbReference type="InterPro" id="IPR036691">
    <property type="entry name" value="Endo/exonu/phosph_ase_sf"/>
</dbReference>
<dbReference type="Gene3D" id="3.60.10.10">
    <property type="entry name" value="Endonuclease/exonuclease/phosphatase"/>
    <property type="match status" value="1"/>
</dbReference>
<dbReference type="AlphaFoldDB" id="U4LA76"/>
<reference evidence="1 2" key="1">
    <citation type="journal article" date="2013" name="PLoS Genet.">
        <title>The genome and development-dependent transcriptomes of Pyronema confluens: a window into fungal evolution.</title>
        <authorList>
            <person name="Traeger S."/>
            <person name="Altegoer F."/>
            <person name="Freitag M."/>
            <person name="Gabaldon T."/>
            <person name="Kempken F."/>
            <person name="Kumar A."/>
            <person name="Marcet-Houben M."/>
            <person name="Poggeler S."/>
            <person name="Stajich J.E."/>
            <person name="Nowrousian M."/>
        </authorList>
    </citation>
    <scope>NUCLEOTIDE SEQUENCE [LARGE SCALE GENOMIC DNA]</scope>
    <source>
        <strain evidence="2">CBS 100304</strain>
        <tissue evidence="1">Vegetative mycelium</tissue>
    </source>
</reference>
<organism evidence="1 2">
    <name type="scientific">Pyronema omphalodes (strain CBS 100304)</name>
    <name type="common">Pyronema confluens</name>
    <dbReference type="NCBI Taxonomy" id="1076935"/>
    <lineage>
        <taxon>Eukaryota</taxon>
        <taxon>Fungi</taxon>
        <taxon>Dikarya</taxon>
        <taxon>Ascomycota</taxon>
        <taxon>Pezizomycotina</taxon>
        <taxon>Pezizomycetes</taxon>
        <taxon>Pezizales</taxon>
        <taxon>Pyronemataceae</taxon>
        <taxon>Pyronema</taxon>
    </lineage>
</organism>
<dbReference type="Proteomes" id="UP000018144">
    <property type="component" value="Unassembled WGS sequence"/>
</dbReference>
<sequence length="494" mass="54532">MSPNTRQKDHSKRRWTSFSLPSRLQRGLSFFSRRRSLGGGCDTTPVLPHCSNTITSTSRTSITSSILTTSTMDYEEHSETSHSEHHHTWHVRRGSASSIGSLYPSSPGRCLPPPRAPTPGPSCGCSSRRCSGGCFGGGGGGSTLVGPGGPGLYVWSAIKDNWCPPTSYDLAGQVPLGGNRIKVYSWHLSGTFTHAYSRTACAVSMIEKDLEGSGVGYCAILLQDVTDTGLQAILEHPWIRNCFQTTNRDRLHDNGETPFTITLISKCLKICSITRSPYDECNKQDDLLIVDIAVGGGPCFRLGNSFQHAGSLEDHDFKREMVDKRMNEDHVIGGVVGGNMSAFNSGNVQSLSPPYRDWRPCLKDIWIEFERRNDIHNLSPREKRELAETGGDLGHTWGYQPIEPEVKTCRLIGRYSKILYCGKETMCEPDDGMFLRRIGVGAKCEYRSGGYHRNSRERNKKGWVSEHYGLAVTFYLGRGNRDGDCGCGCGRPDC</sequence>
<keyword evidence="2" id="KW-1185">Reference proteome</keyword>
<accession>U4LA76</accession>
<evidence type="ECO:0000313" key="2">
    <source>
        <dbReference type="Proteomes" id="UP000018144"/>
    </source>
</evidence>